<proteinExistence type="inferred from homology"/>
<name>U4KM32_9MOLU</name>
<evidence type="ECO:0000256" key="3">
    <source>
        <dbReference type="ARBA" id="ARBA00022741"/>
    </source>
</evidence>
<dbReference type="SUPFAM" id="SSF52540">
    <property type="entry name" value="P-loop containing nucleoside triphosphate hydrolases"/>
    <property type="match status" value="1"/>
</dbReference>
<evidence type="ECO:0000256" key="1">
    <source>
        <dbReference type="ARBA" id="ARBA00005417"/>
    </source>
</evidence>
<keyword evidence="5" id="KW-0472">Membrane</keyword>
<dbReference type="HOGENOM" id="CLU_489699_0_0_14"/>
<evidence type="ECO:0000313" key="8">
    <source>
        <dbReference type="Proteomes" id="UP000032737"/>
    </source>
</evidence>
<keyword evidence="2" id="KW-0813">Transport</keyword>
<dbReference type="GO" id="GO:0005524">
    <property type="term" value="F:ATP binding"/>
    <property type="evidence" value="ECO:0007669"/>
    <property type="project" value="UniProtKB-KW"/>
</dbReference>
<dbReference type="EMBL" id="FO681348">
    <property type="protein sequence ID" value="CCV65132.1"/>
    <property type="molecule type" value="Genomic_DNA"/>
</dbReference>
<dbReference type="Gene3D" id="3.40.50.300">
    <property type="entry name" value="P-loop containing nucleotide triphosphate hydrolases"/>
    <property type="match status" value="1"/>
</dbReference>
<dbReference type="RefSeq" id="WP_030004001.1">
    <property type="nucleotide sequence ID" value="NC_022549.1"/>
</dbReference>
<dbReference type="Proteomes" id="UP000032737">
    <property type="component" value="Chromosome"/>
</dbReference>
<keyword evidence="5" id="KW-0812">Transmembrane</keyword>
<evidence type="ECO:0000256" key="5">
    <source>
        <dbReference type="SAM" id="Phobius"/>
    </source>
</evidence>
<feature type="transmembrane region" description="Helical" evidence="5">
    <location>
        <begin position="474"/>
        <end position="501"/>
    </location>
</feature>
<feature type="domain" description="ABC transporter" evidence="6">
    <location>
        <begin position="2"/>
        <end position="226"/>
    </location>
</feature>
<dbReference type="KEGG" id="abra:BN85301110"/>
<accession>U4KM32</accession>
<protein>
    <submittedName>
        <fullName evidence="7">Putative ABC transporter subunit</fullName>
    </submittedName>
</protein>
<dbReference type="Pfam" id="PF00005">
    <property type="entry name" value="ABC_tran"/>
    <property type="match status" value="1"/>
</dbReference>
<keyword evidence="3" id="KW-0547">Nucleotide-binding</keyword>
<comment type="similarity">
    <text evidence="1">Belongs to the ABC transporter superfamily.</text>
</comment>
<feature type="transmembrane region" description="Helical" evidence="5">
    <location>
        <begin position="521"/>
        <end position="544"/>
    </location>
</feature>
<dbReference type="PANTHER" id="PTHR42711">
    <property type="entry name" value="ABC TRANSPORTER ATP-BINDING PROTEIN"/>
    <property type="match status" value="1"/>
</dbReference>
<dbReference type="OrthoDB" id="9801441at2"/>
<feature type="transmembrane region" description="Helical" evidence="5">
    <location>
        <begin position="218"/>
        <end position="239"/>
    </location>
</feature>
<keyword evidence="4" id="KW-0067">ATP-binding</keyword>
<feature type="transmembrane region" description="Helical" evidence="5">
    <location>
        <begin position="430"/>
        <end position="451"/>
    </location>
</feature>
<dbReference type="GO" id="GO:0016887">
    <property type="term" value="F:ATP hydrolysis activity"/>
    <property type="evidence" value="ECO:0007669"/>
    <property type="project" value="InterPro"/>
</dbReference>
<evidence type="ECO:0000313" key="7">
    <source>
        <dbReference type="EMBL" id="CCV65132.1"/>
    </source>
</evidence>
<dbReference type="InterPro" id="IPR050763">
    <property type="entry name" value="ABC_transporter_ATP-binding"/>
</dbReference>
<sequence>MLEIKDFKKVYEDETEITYDTQCFPTQGLIHFSGENGIGKTTFFNVISGCDKEASLVIINDSVSESVDRFKNRVSYLKQEVHLIEEMTGYEALILMHQIEGVLYDKDLISDILVSLNLNHVIDNPVKSYSVGQKRKLEFVRLLISRKEILILDEPFAQVDKESVVEMMSYLDTLSKDKLIIYSNHEAINVTPVNKDMFQVKEKAYVGFLFKHFLKKGYIYQLLTMIILILGMSIFLFYLTTNEINQRHVVREFYQTVDYGLFESHKADLNASLSTGLTLSFETSDYMSSNVSALVSNSVNELSLLYGVYPSDKNEILMSYHFAIFNTDRLGIEMNSMLGEWVMIDEVRYQIKGILDNPLKRNLFTSDYHYQVFLNTYPDFYLRESDHFNAPLSLNLLTNHEIAKLSDKETMDNGYFYLSFNEALESDGSLSIAIFIVMIVIVTVVTFTLGLERTKRLKALFQGLYHQGVYKKKLISSVFCLEVVLIILSIGMSLLVSAYLIGLRNEEVRKTFFIDVNVYKIGFSQLIWLVVPALALLQGIFIGIRYNLNGNEASS</sequence>
<dbReference type="InterPro" id="IPR017871">
    <property type="entry name" value="ABC_transporter-like_CS"/>
</dbReference>
<keyword evidence="5" id="KW-1133">Transmembrane helix</keyword>
<evidence type="ECO:0000256" key="2">
    <source>
        <dbReference type="ARBA" id="ARBA00022448"/>
    </source>
</evidence>
<evidence type="ECO:0000259" key="6">
    <source>
        <dbReference type="PROSITE" id="PS50893"/>
    </source>
</evidence>
<dbReference type="AlphaFoldDB" id="U4KM32"/>
<dbReference type="STRING" id="61635.BN85301110"/>
<organism evidence="7 8">
    <name type="scientific">Acholeplasma brassicae</name>
    <dbReference type="NCBI Taxonomy" id="61635"/>
    <lineage>
        <taxon>Bacteria</taxon>
        <taxon>Bacillati</taxon>
        <taxon>Mycoplasmatota</taxon>
        <taxon>Mollicutes</taxon>
        <taxon>Acholeplasmatales</taxon>
        <taxon>Acholeplasmataceae</taxon>
        <taxon>Acholeplasma</taxon>
    </lineage>
</organism>
<keyword evidence="8" id="KW-1185">Reference proteome</keyword>
<dbReference type="PROSITE" id="PS50893">
    <property type="entry name" value="ABC_TRANSPORTER_2"/>
    <property type="match status" value="1"/>
</dbReference>
<dbReference type="InterPro" id="IPR027417">
    <property type="entry name" value="P-loop_NTPase"/>
</dbReference>
<reference evidence="7 8" key="1">
    <citation type="journal article" date="2013" name="J. Mol. Microbiol. Biotechnol.">
        <title>Analysis of the Complete Genomes of Acholeplasma brassicae , A. palmae and A. laidlawii and Their Comparison to the Obligate Parasites from ' Candidatus Phytoplasma'.</title>
        <authorList>
            <person name="Kube M."/>
            <person name="Siewert C."/>
            <person name="Migdoll A.M."/>
            <person name="Duduk B."/>
            <person name="Holz S."/>
            <person name="Rabus R."/>
            <person name="Seemuller E."/>
            <person name="Mitrovic J."/>
            <person name="Muller I."/>
            <person name="Buttner C."/>
            <person name="Reinhardt R."/>
        </authorList>
    </citation>
    <scope>NUCLEOTIDE SEQUENCE [LARGE SCALE GENOMIC DNA]</scope>
    <source>
        <strain evidence="8">0502</strain>
    </source>
</reference>
<dbReference type="PANTHER" id="PTHR42711:SF5">
    <property type="entry name" value="ABC TRANSPORTER ATP-BINDING PROTEIN NATA"/>
    <property type="match status" value="1"/>
</dbReference>
<evidence type="ECO:0000256" key="4">
    <source>
        <dbReference type="ARBA" id="ARBA00022840"/>
    </source>
</evidence>
<dbReference type="InterPro" id="IPR003439">
    <property type="entry name" value="ABC_transporter-like_ATP-bd"/>
</dbReference>
<dbReference type="PROSITE" id="PS00211">
    <property type="entry name" value="ABC_TRANSPORTER_1"/>
    <property type="match status" value="1"/>
</dbReference>
<gene>
    <name evidence="7" type="ORF">BN85301110</name>
</gene>